<feature type="region of interest" description="Disordered" evidence="1">
    <location>
        <begin position="34"/>
        <end position="103"/>
    </location>
</feature>
<organism evidence="2">
    <name type="scientific">Culex tarsalis</name>
    <name type="common">Encephalitis mosquito</name>
    <dbReference type="NCBI Taxonomy" id="7177"/>
    <lineage>
        <taxon>Eukaryota</taxon>
        <taxon>Metazoa</taxon>
        <taxon>Ecdysozoa</taxon>
        <taxon>Arthropoda</taxon>
        <taxon>Hexapoda</taxon>
        <taxon>Insecta</taxon>
        <taxon>Pterygota</taxon>
        <taxon>Neoptera</taxon>
        <taxon>Endopterygota</taxon>
        <taxon>Diptera</taxon>
        <taxon>Nematocera</taxon>
        <taxon>Culicoidea</taxon>
        <taxon>Culicidae</taxon>
        <taxon>Culicinae</taxon>
        <taxon>Culicini</taxon>
        <taxon>Culex</taxon>
        <taxon>Culex</taxon>
    </lineage>
</organism>
<dbReference type="AlphaFoldDB" id="A0A1Q3G032"/>
<dbReference type="EMBL" id="GFDL01001905">
    <property type="protein sequence ID" value="JAV33140.1"/>
    <property type="molecule type" value="Transcribed_RNA"/>
</dbReference>
<evidence type="ECO:0000313" key="2">
    <source>
        <dbReference type="EMBL" id="JAV33140.1"/>
    </source>
</evidence>
<accession>A0A1Q3G032</accession>
<sequence>MNSFKRPKTTESGDIVYTEYKGKTFAIPRSEYKKPLQTIPGQPSLASTLTSETSQPAPCTNLAQHKPTNDSFSLGALTESRKTLQNAPTATPSTRTIISTKGDQPPAAIADSLLQLKSSVVDLIDKTISDIETKQQQQEKQAALPPSEGATAVFLHPGGDSPKTEVAQQHRVQNLQVLKTESFAQSKREVRKKLYREIEAILVRLKDMDFLE</sequence>
<proteinExistence type="predicted"/>
<protein>
    <submittedName>
        <fullName evidence="2">Uncharacterized protein</fullName>
    </submittedName>
</protein>
<name>A0A1Q3G032_CULTA</name>
<reference evidence="2" key="1">
    <citation type="submission" date="2017-01" db="EMBL/GenBank/DDBJ databases">
        <title>A deep insight into the sialotranscriptome of adult male and female Cluex tarsalis mosquitoes.</title>
        <authorList>
            <person name="Ribeiro J.M."/>
            <person name="Moreira F."/>
            <person name="Bernard K.A."/>
            <person name="Calvo E."/>
        </authorList>
    </citation>
    <scope>NUCLEOTIDE SEQUENCE</scope>
    <source>
        <strain evidence="2">Kern County</strain>
        <tissue evidence="2">Salivary glands</tissue>
    </source>
</reference>
<feature type="compositionally biased region" description="Polar residues" evidence="1">
    <location>
        <begin position="83"/>
        <end position="102"/>
    </location>
</feature>
<evidence type="ECO:0000256" key="1">
    <source>
        <dbReference type="SAM" id="MobiDB-lite"/>
    </source>
</evidence>
<feature type="compositionally biased region" description="Polar residues" evidence="1">
    <location>
        <begin position="39"/>
        <end position="63"/>
    </location>
</feature>